<comment type="caution">
    <text evidence="3">The sequence shown here is derived from an EMBL/GenBank/DDBJ whole genome shotgun (WGS) entry which is preliminary data.</text>
</comment>
<evidence type="ECO:0000259" key="2">
    <source>
        <dbReference type="Pfam" id="PF20266"/>
    </source>
</evidence>
<feature type="region of interest" description="Disordered" evidence="1">
    <location>
        <begin position="132"/>
        <end position="156"/>
    </location>
</feature>
<dbReference type="EMBL" id="CALNXI010000141">
    <property type="protein sequence ID" value="CAH3020250.1"/>
    <property type="molecule type" value="Genomic_DNA"/>
</dbReference>
<protein>
    <recommendedName>
        <fullName evidence="2">Mab-21-like HhH/H2TH-like domain-containing protein</fullName>
    </recommendedName>
</protein>
<feature type="domain" description="Mab-21-like HhH/H2TH-like" evidence="2">
    <location>
        <begin position="31"/>
        <end position="89"/>
    </location>
</feature>
<evidence type="ECO:0000256" key="1">
    <source>
        <dbReference type="SAM" id="MobiDB-lite"/>
    </source>
</evidence>
<gene>
    <name evidence="3" type="ORF">PEVE_00006376</name>
</gene>
<sequence length="156" mass="18095">KRSTYIIGQILLQRSGQVPDTDRLGSCSCYVHTYLLKTAFLYELARVPADEEWERGNVVTRLLQIFELLKKNIKSGCVNSFFFKEYNLVVTENTVTEIKGRIWIIDAILLFLSGKYDLQLEQNDPRSIEKMLQDQRPESISTREVNKSQRQELSSS</sequence>
<name>A0ABN8LWR5_9CNID</name>
<feature type="non-terminal residue" evidence="3">
    <location>
        <position position="1"/>
    </location>
</feature>
<dbReference type="Proteomes" id="UP001159427">
    <property type="component" value="Unassembled WGS sequence"/>
</dbReference>
<reference evidence="3 4" key="1">
    <citation type="submission" date="2022-05" db="EMBL/GenBank/DDBJ databases">
        <authorList>
            <consortium name="Genoscope - CEA"/>
            <person name="William W."/>
        </authorList>
    </citation>
    <scope>NUCLEOTIDE SEQUENCE [LARGE SCALE GENOMIC DNA]</scope>
</reference>
<dbReference type="InterPro" id="IPR046906">
    <property type="entry name" value="Mab-21_HhH/H2TH-like"/>
</dbReference>
<keyword evidence="4" id="KW-1185">Reference proteome</keyword>
<proteinExistence type="predicted"/>
<evidence type="ECO:0000313" key="3">
    <source>
        <dbReference type="EMBL" id="CAH3020250.1"/>
    </source>
</evidence>
<organism evidence="3 4">
    <name type="scientific">Porites evermanni</name>
    <dbReference type="NCBI Taxonomy" id="104178"/>
    <lineage>
        <taxon>Eukaryota</taxon>
        <taxon>Metazoa</taxon>
        <taxon>Cnidaria</taxon>
        <taxon>Anthozoa</taxon>
        <taxon>Hexacorallia</taxon>
        <taxon>Scleractinia</taxon>
        <taxon>Fungiina</taxon>
        <taxon>Poritidae</taxon>
        <taxon>Porites</taxon>
    </lineage>
</organism>
<evidence type="ECO:0000313" key="4">
    <source>
        <dbReference type="Proteomes" id="UP001159427"/>
    </source>
</evidence>
<accession>A0ABN8LWR5</accession>
<dbReference type="Pfam" id="PF20266">
    <property type="entry name" value="Mab-21_C"/>
    <property type="match status" value="1"/>
</dbReference>
<dbReference type="Gene3D" id="1.10.1410.40">
    <property type="match status" value="1"/>
</dbReference>